<dbReference type="Gene3D" id="1.10.357.50">
    <property type="match status" value="1"/>
</dbReference>
<evidence type="ECO:0000256" key="8">
    <source>
        <dbReference type="SAM" id="MobiDB-lite"/>
    </source>
</evidence>
<sequence>MQTMKKVGSLKHIIRSPKTSEELEEAHEVRNGLNRNQSFTNGERNSVSPRKILDESDGFHFPKTLSSFLGKSSGTWRKKKDRSVSILASWKDEDDAKAQKSTLPPPMPPIAPTPRLKRVNSSTMSLGTNKKRIMTLEELYVEILYSILHMIGCDAEREEQTLLIDHLKEAFHFGDGKHAQLLDIACMREEPYLKANLEILEARGLIGKDMSGSSDPFCTFYLTTNPLSRFNTSYKERTLDPIWNEEFVLDVNSVDSDSLRIDIWDFNPEENVSDKFRKINEIKDGRGLRKFIKETMNASAGKTTHGLIGSVEIPLRDVPSAGLHSWLELEKPDMKSKSKKKRGEVNISLALSTEKDQHLTSQEHKHLLKILFAHELQNNHCEPFTWNGTFSKESVTILAQHAVQGKITGAETALSRWLVYAHTHCDLPLDYRVFHPILEKLHYAITQNLFHVDDEENFIETAVIFTHHATEFLRKHRHYMANNPELTLQVEYILKCLRLISNAVEGKDPPRNERKSLDTTDYRHYMNLITPGNMILKVTEAIGESFQHWYRYIVDALPIESSRALRIKNITALVRTLVTDLKTECRAVHELFSENLQIDYLRIAFDVYQNELVEVAKDLVESTCDKLRPIIFSENSDNNYVSDTLAIGTSLFELYLALQQMAALGKQIHGEIPAVEFMNCHAWFNKAVARWLDIALYKAMERIIRAVELDNLEPVDALVQHSSSAVDIRTVLLQIKTFWKELNWPDVEASYAFISKILDDVCKTSIFYADHMCRRVTLSQQIEKKDGKYEITPSLCLAINNIDYVLEFIQPFVAALGMEETLEKLETLNGEMVANSCRRTLQTLVQNAVENVENKIFEILDTIGEKMAPVIQKFLVEGSALVAYAGRDKETLIQYLDKNMIILKEKLNNANFEKVLSVIWDSSALSLSETIHLSIERQKPPSYFKTLLDILKILINFFYGDKIPNDETLLKMTNLLQTYAADSNELISSRSHNSNLYRSSMNLEWVKSKFKSIRANLHEASIQFHAQTHAGQCDPYVSVKIVPEGKFSFAPKFKTKVQRRTLFPLFDETFDFVLGPNQSNRFHDAFIQLTIKDRGILPGNDFFIGETLVPFSDIQRTGLNQKLSDLPQIQLPLTKPEDLGKTLNGAVDYN</sequence>
<evidence type="ECO:0000256" key="4">
    <source>
        <dbReference type="ARBA" id="ARBA00005823"/>
    </source>
</evidence>
<dbReference type="InterPro" id="IPR000008">
    <property type="entry name" value="C2_dom"/>
</dbReference>
<feature type="domain" description="MHD1" evidence="10">
    <location>
        <begin position="652"/>
        <end position="772"/>
    </location>
</feature>
<dbReference type="InterPro" id="IPR014772">
    <property type="entry name" value="Munc13_dom-2"/>
</dbReference>
<dbReference type="SUPFAM" id="SSF49562">
    <property type="entry name" value="C2 domain (Calcium/lipid-binding domain, CaLB)"/>
    <property type="match status" value="2"/>
</dbReference>
<dbReference type="AlphaFoldDB" id="A0A553PFH7"/>
<feature type="region of interest" description="Disordered" evidence="8">
    <location>
        <begin position="1"/>
        <end position="50"/>
    </location>
</feature>
<feature type="domain" description="C2" evidence="9">
    <location>
        <begin position="178"/>
        <end position="299"/>
    </location>
</feature>
<evidence type="ECO:0000256" key="6">
    <source>
        <dbReference type="ARBA" id="ARBA00022490"/>
    </source>
</evidence>
<dbReference type="GO" id="GO:0055037">
    <property type="term" value="C:recycling endosome"/>
    <property type="evidence" value="ECO:0007669"/>
    <property type="project" value="UniProtKB-SubCell"/>
</dbReference>
<keyword evidence="7" id="KW-0967">Endosome</keyword>
<comment type="caution">
    <text evidence="12">The sequence shown here is derived from an EMBL/GenBank/DDBJ whole genome shotgun (WGS) entry which is preliminary data.</text>
</comment>
<evidence type="ECO:0000259" key="11">
    <source>
        <dbReference type="PROSITE" id="PS51259"/>
    </source>
</evidence>
<dbReference type="PROSITE" id="PS51258">
    <property type="entry name" value="MHD1"/>
    <property type="match status" value="1"/>
</dbReference>
<dbReference type="OMA" id="TLSEEWC"/>
<evidence type="ECO:0000256" key="1">
    <source>
        <dbReference type="ARBA" id="ARBA00004172"/>
    </source>
</evidence>
<dbReference type="GO" id="GO:0005770">
    <property type="term" value="C:late endosome"/>
    <property type="evidence" value="ECO:0007669"/>
    <property type="project" value="UniProtKB-SubCell"/>
</dbReference>
<dbReference type="Pfam" id="PF00168">
    <property type="entry name" value="C2"/>
    <property type="match status" value="2"/>
</dbReference>
<dbReference type="GO" id="GO:0006887">
    <property type="term" value="P:exocytosis"/>
    <property type="evidence" value="ECO:0007669"/>
    <property type="project" value="UniProtKB-KW"/>
</dbReference>
<dbReference type="InterPro" id="IPR035892">
    <property type="entry name" value="C2_domain_sf"/>
</dbReference>
<dbReference type="PROSITE" id="PS51259">
    <property type="entry name" value="MHD2"/>
    <property type="match status" value="1"/>
</dbReference>
<evidence type="ECO:0008006" key="14">
    <source>
        <dbReference type="Google" id="ProtNLM"/>
    </source>
</evidence>
<feature type="compositionally biased region" description="Polar residues" evidence="8">
    <location>
        <begin position="33"/>
        <end position="48"/>
    </location>
</feature>
<feature type="region of interest" description="Disordered" evidence="8">
    <location>
        <begin position="95"/>
        <end position="123"/>
    </location>
</feature>
<gene>
    <name evidence="12" type="ORF">TCAL_00056</name>
</gene>
<proteinExistence type="inferred from homology"/>
<organism evidence="12 13">
    <name type="scientific">Tigriopus californicus</name>
    <name type="common">Marine copepod</name>
    <dbReference type="NCBI Taxonomy" id="6832"/>
    <lineage>
        <taxon>Eukaryota</taxon>
        <taxon>Metazoa</taxon>
        <taxon>Ecdysozoa</taxon>
        <taxon>Arthropoda</taxon>
        <taxon>Crustacea</taxon>
        <taxon>Multicrustacea</taxon>
        <taxon>Hexanauplia</taxon>
        <taxon>Copepoda</taxon>
        <taxon>Harpacticoida</taxon>
        <taxon>Harpacticidae</taxon>
        <taxon>Tigriopus</taxon>
    </lineage>
</organism>
<comment type="similarity">
    <text evidence="4">Belongs to the unc-13 family.</text>
</comment>
<evidence type="ECO:0000256" key="7">
    <source>
        <dbReference type="ARBA" id="ARBA00022753"/>
    </source>
</evidence>
<dbReference type="GO" id="GO:0099503">
    <property type="term" value="C:secretory vesicle"/>
    <property type="evidence" value="ECO:0007669"/>
    <property type="project" value="TreeGrafter"/>
</dbReference>
<name>A0A553PFH7_TIGCA</name>
<evidence type="ECO:0000256" key="5">
    <source>
        <dbReference type="ARBA" id="ARBA00022483"/>
    </source>
</evidence>
<feature type="compositionally biased region" description="Basic and acidic residues" evidence="8">
    <location>
        <begin position="18"/>
        <end position="30"/>
    </location>
</feature>
<evidence type="ECO:0000256" key="3">
    <source>
        <dbReference type="ARBA" id="ARBA00004603"/>
    </source>
</evidence>
<dbReference type="SMART" id="SM00239">
    <property type="entry name" value="C2"/>
    <property type="match status" value="2"/>
</dbReference>
<dbReference type="STRING" id="6832.A0A553PFH7"/>
<keyword evidence="6" id="KW-0963">Cytoplasm</keyword>
<dbReference type="InterPro" id="IPR052095">
    <property type="entry name" value="UNC-13_domain"/>
</dbReference>
<evidence type="ECO:0000256" key="2">
    <source>
        <dbReference type="ARBA" id="ARBA00004496"/>
    </source>
</evidence>
<comment type="subcellular location">
    <subcellularLocation>
        <location evidence="2">Cytoplasm</location>
    </subcellularLocation>
    <subcellularLocation>
        <location evidence="3">Late endosome</location>
    </subcellularLocation>
    <subcellularLocation>
        <location evidence="1">Recycling endosome</location>
    </subcellularLocation>
</comment>
<reference evidence="12 13" key="1">
    <citation type="journal article" date="2018" name="Nat. Ecol. Evol.">
        <title>Genomic signatures of mitonuclear coevolution across populations of Tigriopus californicus.</title>
        <authorList>
            <person name="Barreto F.S."/>
            <person name="Watson E.T."/>
            <person name="Lima T.G."/>
            <person name="Willett C.S."/>
            <person name="Edmands S."/>
            <person name="Li W."/>
            <person name="Burton R.S."/>
        </authorList>
    </citation>
    <scope>NUCLEOTIDE SEQUENCE [LARGE SCALE GENOMIC DNA]</scope>
    <source>
        <strain evidence="12 13">San Diego</strain>
    </source>
</reference>
<protein>
    <recommendedName>
        <fullName evidence="14">C2 domain-containing protein</fullName>
    </recommendedName>
</protein>
<dbReference type="PANTHER" id="PTHR45999">
    <property type="entry name" value="UNC-13-4A, ISOFORM B"/>
    <property type="match status" value="1"/>
</dbReference>
<evidence type="ECO:0000259" key="10">
    <source>
        <dbReference type="PROSITE" id="PS51258"/>
    </source>
</evidence>
<dbReference type="InterPro" id="IPR014770">
    <property type="entry name" value="Munc13_1"/>
</dbReference>
<evidence type="ECO:0000313" key="12">
    <source>
        <dbReference type="EMBL" id="TRY76437.1"/>
    </source>
</evidence>
<keyword evidence="13" id="KW-1185">Reference proteome</keyword>
<feature type="domain" description="C2" evidence="9">
    <location>
        <begin position="995"/>
        <end position="1124"/>
    </location>
</feature>
<dbReference type="PANTHER" id="PTHR45999:SF2">
    <property type="entry name" value="PROTEIN UNC-13 HOMOLOG 4B"/>
    <property type="match status" value="1"/>
</dbReference>
<feature type="compositionally biased region" description="Pro residues" evidence="8">
    <location>
        <begin position="103"/>
        <end position="112"/>
    </location>
</feature>
<dbReference type="EMBL" id="VCGU01000004">
    <property type="protein sequence ID" value="TRY76437.1"/>
    <property type="molecule type" value="Genomic_DNA"/>
</dbReference>
<dbReference type="Gene3D" id="2.60.40.150">
    <property type="entry name" value="C2 domain"/>
    <property type="match status" value="2"/>
</dbReference>
<evidence type="ECO:0000259" key="9">
    <source>
        <dbReference type="PROSITE" id="PS50004"/>
    </source>
</evidence>
<evidence type="ECO:0000313" key="13">
    <source>
        <dbReference type="Proteomes" id="UP000318571"/>
    </source>
</evidence>
<dbReference type="Pfam" id="PF06292">
    <property type="entry name" value="MUN"/>
    <property type="match status" value="1"/>
</dbReference>
<keyword evidence="5" id="KW-0268">Exocytosis</keyword>
<accession>A0A553PFH7</accession>
<feature type="domain" description="MHD2" evidence="11">
    <location>
        <begin position="886"/>
        <end position="1000"/>
    </location>
</feature>
<dbReference type="InterPro" id="IPR010439">
    <property type="entry name" value="MUN_dom"/>
</dbReference>
<dbReference type="Proteomes" id="UP000318571">
    <property type="component" value="Chromosome 5"/>
</dbReference>
<dbReference type="PROSITE" id="PS50004">
    <property type="entry name" value="C2"/>
    <property type="match status" value="2"/>
</dbReference>